<sequence length="1478" mass="168033">MAHNNSVNNKTQRLFEYIRQVFSLDLPVDRDVTGYGIAQWWQADIPDFEHCRVRQFHGGNDTVAGDPETWFSVTKHAYAPPPPLPEILQQWVAPATNPTQRPQPVSALMQSVHFNDDPERLEALAGYIEQLWTPWANGVLPQYRANAIYDQLFDLRQRLNTEGDRLEIMWGHLFMSWRHSDNNTVYHPLVLTPMNLNFDPNKRTITLTPSQSTPTKMDIGCLMDLSYPNKAELTALVEATTLNTSNDIGGELHCWDNLAMGHTASRITGLLSSAAARNVNLYEDTVLARPDFRSEPTIYNAPVIFVRRRTLRLWVDDAAQVIEAIAAGEEIPSIICALLGDKPPTTDETGNGDGGELLLPLPFNDQQQEMIRKLTDHFGILVQGPPGTGKSHTIANIVSSLLARGKTVLVTSQTENALRVLRDYLPDSIKSLCVSQLGNDTESSRQLNEAIESIGRQYHQQNSSLAEDNIQRILKELAELRRQHTEVVSQLRQWSELDASVITIDGVTLTALEAAKECSEQQQQFNWFVDTLSPQTEPPLTGGQLAQMCNAIRDISPKDRLASLQYLPQLSQLMSAEDFRIAVARLHGLKLLASETKELRQTWGRQLQQARQQDIRAAQVLVEESLSCLNGITEPWQRDILRRISTIESQDDMWKDLLVRLRGLFDGAMLLFKTAQGYRIVHDEPMAANMDVLAALEGLRMLVSTGKDPASWLTRLTMSKTMRFVYDTVKVDDLPLSTVDRIQVARAYFKYRQGFEKISVLWENAVVPVGAPAIKASVAVQLADVDVYISKLAAVLQCKERFHDRVGSALQGLGLNPQVLFHQPEMLQQYVKVLRGQIAEIDRRSITDHLLRQRLYYREQALQDNAHELWLLLTGAIDDLSVEQYRRHYEEVGRLLDVQMQVDVLDELSQRLKLVAPRWYNELEERAAEMGAQAIDPHWQRAWRWRRLNAWLCTLHQRRSVEDLQEGLKRIQRQESERITQLVTEMAWQRLQIRDDSYRALMAWAGAMKKYGKGTGKYAGEHLSDAARAMVGAIDAVPAWIMPLHRVVQSFPARAGVFDVVIIDEASQCDLRALPVLFRAKKVLIVGDPEQISPSNIGVDREKCGGLLQKYLSDVDHKETFSIDNSIYDICKSVPSLNRILLTEHFRCIPELIAFSNALCPTYEGRLQPLRIPNPNDMLVPAIATAYVKGGFKAGNNINEPEARALVEQLLRCCSSEQYGGNGKRVRTMGVISLLGQGQAKYIYKLITNRLDETEIDRRRIICGDAYAFQGDERDVMFLSMVVAPNAAFSALTKDSDRQRFNVACSRARDQVFLFHSIALEDVSNPECVRYRLLQHYLNPRPSQLANTLEELESLAESVFELEVGRMIIERGYRLIAQYRPFLKDHNYRIDLIVQGENSRVAVECDGDRWHGPERWQYDHRRQCQLERAGWKFWRISGSTFYRDKEKAMSSLWNFLDAEGIKRQEGEERQERGGSAPL</sequence>
<dbReference type="SUPFAM" id="SSF52980">
    <property type="entry name" value="Restriction endonuclease-like"/>
    <property type="match status" value="1"/>
</dbReference>
<comment type="caution">
    <text evidence="5">The sequence shown here is derived from an EMBL/GenBank/DDBJ whole genome shotgun (WGS) entry which is preliminary data.</text>
</comment>
<evidence type="ECO:0000259" key="3">
    <source>
        <dbReference type="Pfam" id="PF13087"/>
    </source>
</evidence>
<reference evidence="5 6" key="1">
    <citation type="submission" date="2015-02" db="EMBL/GenBank/DDBJ databases">
        <title>Single-cell genomics of uncultivated deep-branching MTB reveals a conserved set of magnetosome genes.</title>
        <authorList>
            <person name="Kolinko S."/>
            <person name="Richter M."/>
            <person name="Glockner F.O."/>
            <person name="Brachmann A."/>
            <person name="Schuler D."/>
        </authorList>
    </citation>
    <scope>NUCLEOTIDE SEQUENCE [LARGE SCALE GENOMIC DNA]</scope>
    <source>
        <strain evidence="5">TM-1</strain>
    </source>
</reference>
<evidence type="ECO:0000259" key="2">
    <source>
        <dbReference type="Pfam" id="PF13086"/>
    </source>
</evidence>
<gene>
    <name evidence="5" type="ORF">MBAV_001808</name>
</gene>
<dbReference type="EMBL" id="LACI01000781">
    <property type="protein sequence ID" value="KJU85992.1"/>
    <property type="molecule type" value="Genomic_DNA"/>
</dbReference>
<evidence type="ECO:0000259" key="4">
    <source>
        <dbReference type="Pfam" id="PF18741"/>
    </source>
</evidence>
<dbReference type="Pfam" id="PF18741">
    <property type="entry name" value="MTES_1575"/>
    <property type="match status" value="1"/>
</dbReference>
<feature type="domain" description="DNA2/NAM7 helicase helicase" evidence="2">
    <location>
        <begin position="363"/>
        <end position="512"/>
    </location>
</feature>
<dbReference type="PATRIC" id="fig|29290.4.peg.2424"/>
<dbReference type="CDD" id="cd18808">
    <property type="entry name" value="SF1_C_Upf1"/>
    <property type="match status" value="1"/>
</dbReference>
<keyword evidence="6" id="KW-1185">Reference proteome</keyword>
<dbReference type="PANTHER" id="PTHR10887">
    <property type="entry name" value="DNA2/NAM7 HELICASE FAMILY"/>
    <property type="match status" value="1"/>
</dbReference>
<feature type="domain" description="DNA2/NAM7 helicase-like C-terminal" evidence="3">
    <location>
        <begin position="1139"/>
        <end position="1314"/>
    </location>
</feature>
<proteinExistence type="predicted"/>
<dbReference type="InterPro" id="IPR041677">
    <property type="entry name" value="DNA2/NAM7_AAA_11"/>
</dbReference>
<accession>A0A0F3GVV2</accession>
<dbReference type="InterPro" id="IPR047187">
    <property type="entry name" value="SF1_C_Upf1"/>
</dbReference>
<evidence type="ECO:0000256" key="1">
    <source>
        <dbReference type="SAM" id="Coils"/>
    </source>
</evidence>
<dbReference type="Pfam" id="PF13086">
    <property type="entry name" value="AAA_11"/>
    <property type="match status" value="2"/>
</dbReference>
<dbReference type="InterPro" id="IPR041679">
    <property type="entry name" value="DNA2/NAM7-like_C"/>
</dbReference>
<organism evidence="5 6">
    <name type="scientific">Candidatus Magnetobacterium bavaricum</name>
    <dbReference type="NCBI Taxonomy" id="29290"/>
    <lineage>
        <taxon>Bacteria</taxon>
        <taxon>Pseudomonadati</taxon>
        <taxon>Nitrospirota</taxon>
        <taxon>Thermodesulfovibrionia</taxon>
        <taxon>Thermodesulfovibrionales</taxon>
        <taxon>Candidatus Magnetobacteriaceae</taxon>
        <taxon>Candidatus Magnetobacterium</taxon>
    </lineage>
</organism>
<dbReference type="Proteomes" id="UP000033423">
    <property type="component" value="Unassembled WGS sequence"/>
</dbReference>
<dbReference type="Gene3D" id="3.40.50.300">
    <property type="entry name" value="P-loop containing nucleotide triphosphate hydrolases"/>
    <property type="match status" value="3"/>
</dbReference>
<evidence type="ECO:0000313" key="5">
    <source>
        <dbReference type="EMBL" id="KJU85992.1"/>
    </source>
</evidence>
<keyword evidence="1" id="KW-0175">Coiled coil</keyword>
<dbReference type="GO" id="GO:0004386">
    <property type="term" value="F:helicase activity"/>
    <property type="evidence" value="ECO:0007669"/>
    <property type="project" value="InterPro"/>
</dbReference>
<evidence type="ECO:0000313" key="6">
    <source>
        <dbReference type="Proteomes" id="UP000033423"/>
    </source>
</evidence>
<keyword evidence="5" id="KW-0413">Isomerase</keyword>
<dbReference type="InterPro" id="IPR027417">
    <property type="entry name" value="P-loop_NTPase"/>
</dbReference>
<feature type="coiled-coil region" evidence="1">
    <location>
        <begin position="463"/>
        <end position="490"/>
    </location>
</feature>
<feature type="domain" description="Restriction endonuclease type II-like" evidence="4">
    <location>
        <begin position="1360"/>
        <end position="1456"/>
    </location>
</feature>
<dbReference type="InterPro" id="IPR011335">
    <property type="entry name" value="Restrct_endonuc-II-like"/>
</dbReference>
<dbReference type="SUPFAM" id="SSF52540">
    <property type="entry name" value="P-loop containing nucleoside triphosphate hydrolases"/>
    <property type="match status" value="2"/>
</dbReference>
<dbReference type="InterPro" id="IPR049468">
    <property type="entry name" value="Restrct_endonuc-II-like_dom"/>
</dbReference>
<dbReference type="PANTHER" id="PTHR10887:SF495">
    <property type="entry name" value="HELICASE SENATAXIN ISOFORM X1-RELATED"/>
    <property type="match status" value="1"/>
</dbReference>
<name>A0A0F3GVV2_9BACT</name>
<protein>
    <submittedName>
        <fullName evidence="5">Disulfide isomerase</fullName>
    </submittedName>
</protein>
<dbReference type="Gene3D" id="3.40.960.10">
    <property type="entry name" value="VSR Endonuclease"/>
    <property type="match status" value="1"/>
</dbReference>
<dbReference type="InterPro" id="IPR045055">
    <property type="entry name" value="DNA2/NAM7-like"/>
</dbReference>
<dbReference type="Pfam" id="PF13087">
    <property type="entry name" value="AAA_12"/>
    <property type="match status" value="1"/>
</dbReference>
<feature type="domain" description="DNA2/NAM7 helicase helicase" evidence="2">
    <location>
        <begin position="1057"/>
        <end position="1094"/>
    </location>
</feature>